<feature type="region of interest" description="Disordered" evidence="1">
    <location>
        <begin position="514"/>
        <end position="640"/>
    </location>
</feature>
<dbReference type="EMBL" id="NAJO01000007">
    <property type="protein sequence ID" value="OQO11219.1"/>
    <property type="molecule type" value="Genomic_DNA"/>
</dbReference>
<name>A0A1V8TIL6_9PEZI</name>
<protein>
    <submittedName>
        <fullName evidence="2">Uncharacterized protein</fullName>
    </submittedName>
</protein>
<sequence length="640" mass="68925">MATTSPAPAAQQPAGFGMRWVPSLPTNLMSMLNPFAESKDDTATPDNGSNAQGSQRPVLAAVTANGANPPSPSRSDSIMFAEPESRGTSISESMEGSGDGKKRSKRSTKPKTSFSICHPPPASKTKQKLHRRPRSLLQYHKLSANARPVPAFEVVSSANFSVRLTRAVTKIFKAKHSLCPNDLVVLRAEKYYGEEQAEEEQARDVVALICKGRKEDGAAAGKAKICMADGVEWDACPLLNGGYEFFKTDEHGLGTTVRWVPKRGKDGSAGKNKRFTFSTISPNSRRHPIIASLSKSCLEINDSYKMPDTAIETPLATPKSKITVLEDTMDDENDFSGKQETRETDESLRNIIAVTSIYVTFREGWSPFFQYDDNRESVVGALQRSVSSASAVRTQTPISTPPGSPQMGAAKRDSIRSVGSNIFRRTSMLNRSARNSAVSVDEADGEADSAPARSPSLKVKSGRSRADSNATVLVHRAASNRRKNNQQATWRPDLLMLQSGGIREASREGTPIGALSTEEGEATVADSLPVTEGKSADRRESVARPSIPVPQDSDVAAPQLADKAATVSSMPEAAAPPAKSSAPATMSEPEAGRRARDSSLKERGESTATKRTSRSSFSQLKKGGNEKKEKGGWRKRLLCG</sequence>
<evidence type="ECO:0000256" key="1">
    <source>
        <dbReference type="SAM" id="MobiDB-lite"/>
    </source>
</evidence>
<proteinExistence type="predicted"/>
<evidence type="ECO:0000313" key="3">
    <source>
        <dbReference type="Proteomes" id="UP000192596"/>
    </source>
</evidence>
<feature type="compositionally biased region" description="Polar residues" evidence="1">
    <location>
        <begin position="44"/>
        <end position="55"/>
    </location>
</feature>
<dbReference type="STRING" id="1507870.A0A1V8TIL6"/>
<dbReference type="AlphaFoldDB" id="A0A1V8TIL6"/>
<feature type="compositionally biased region" description="Polar residues" evidence="1">
    <location>
        <begin position="606"/>
        <end position="619"/>
    </location>
</feature>
<feature type="region of interest" description="Disordered" evidence="1">
    <location>
        <begin position="389"/>
        <end position="416"/>
    </location>
</feature>
<gene>
    <name evidence="2" type="ORF">B0A48_05475</name>
</gene>
<dbReference type="Proteomes" id="UP000192596">
    <property type="component" value="Unassembled WGS sequence"/>
</dbReference>
<feature type="compositionally biased region" description="Polar residues" evidence="1">
    <location>
        <begin position="389"/>
        <end position="398"/>
    </location>
</feature>
<feature type="compositionally biased region" description="Basic and acidic residues" evidence="1">
    <location>
        <begin position="590"/>
        <end position="605"/>
    </location>
</feature>
<feature type="compositionally biased region" description="Basic and acidic residues" evidence="1">
    <location>
        <begin position="623"/>
        <end position="632"/>
    </location>
</feature>
<comment type="caution">
    <text evidence="2">The sequence shown here is derived from an EMBL/GenBank/DDBJ whole genome shotgun (WGS) entry which is preliminary data.</text>
</comment>
<organism evidence="2 3">
    <name type="scientific">Cryoendolithus antarcticus</name>
    <dbReference type="NCBI Taxonomy" id="1507870"/>
    <lineage>
        <taxon>Eukaryota</taxon>
        <taxon>Fungi</taxon>
        <taxon>Dikarya</taxon>
        <taxon>Ascomycota</taxon>
        <taxon>Pezizomycotina</taxon>
        <taxon>Dothideomycetes</taxon>
        <taxon>Dothideomycetidae</taxon>
        <taxon>Cladosporiales</taxon>
        <taxon>Cladosporiaceae</taxon>
        <taxon>Cryoendolithus</taxon>
    </lineage>
</organism>
<feature type="compositionally biased region" description="Low complexity" evidence="1">
    <location>
        <begin position="568"/>
        <end position="584"/>
    </location>
</feature>
<feature type="compositionally biased region" description="Low complexity" evidence="1">
    <location>
        <begin position="1"/>
        <end position="14"/>
    </location>
</feature>
<keyword evidence="3" id="KW-1185">Reference proteome</keyword>
<feature type="region of interest" description="Disordered" evidence="1">
    <location>
        <begin position="433"/>
        <end position="469"/>
    </location>
</feature>
<dbReference type="OrthoDB" id="5404323at2759"/>
<reference evidence="3" key="1">
    <citation type="submission" date="2017-03" db="EMBL/GenBank/DDBJ databases">
        <title>Genomes of endolithic fungi from Antarctica.</title>
        <authorList>
            <person name="Coleine C."/>
            <person name="Masonjones S."/>
            <person name="Stajich J.E."/>
        </authorList>
    </citation>
    <scope>NUCLEOTIDE SEQUENCE [LARGE SCALE GENOMIC DNA]</scope>
    <source>
        <strain evidence="3">CCFEE 5527</strain>
    </source>
</reference>
<feature type="compositionally biased region" description="Polar residues" evidence="1">
    <location>
        <begin position="65"/>
        <end position="76"/>
    </location>
</feature>
<accession>A0A1V8TIL6</accession>
<feature type="region of interest" description="Disordered" evidence="1">
    <location>
        <begin position="1"/>
        <end position="132"/>
    </location>
</feature>
<evidence type="ECO:0000313" key="2">
    <source>
        <dbReference type="EMBL" id="OQO11219.1"/>
    </source>
</evidence>
<dbReference type="InParanoid" id="A0A1V8TIL6"/>